<dbReference type="Gene3D" id="3.30.70.3220">
    <property type="match status" value="1"/>
</dbReference>
<evidence type="ECO:0000256" key="8">
    <source>
        <dbReference type="ARBA" id="ARBA00023136"/>
    </source>
</evidence>
<dbReference type="GO" id="GO:0006605">
    <property type="term" value="P:protein targeting"/>
    <property type="evidence" value="ECO:0007669"/>
    <property type="project" value="UniProtKB-UniRule"/>
</dbReference>
<protein>
    <recommendedName>
        <fullName evidence="9">Protein translocase subunit SecD</fullName>
    </recommendedName>
</protein>
<evidence type="ECO:0000256" key="6">
    <source>
        <dbReference type="ARBA" id="ARBA00022989"/>
    </source>
</evidence>
<dbReference type="NCBIfam" id="TIGR00916">
    <property type="entry name" value="2A0604s01"/>
    <property type="match status" value="1"/>
</dbReference>
<evidence type="ECO:0000313" key="13">
    <source>
        <dbReference type="EMBL" id="MBS4539685.1"/>
    </source>
</evidence>
<evidence type="ECO:0000259" key="11">
    <source>
        <dbReference type="Pfam" id="PF21760"/>
    </source>
</evidence>
<dbReference type="Pfam" id="PF07549">
    <property type="entry name" value="Sec_GG"/>
    <property type="match status" value="1"/>
</dbReference>
<feature type="transmembrane region" description="Helical" evidence="9">
    <location>
        <begin position="381"/>
        <end position="405"/>
    </location>
</feature>
<feature type="transmembrane region" description="Helical" evidence="9">
    <location>
        <begin position="282"/>
        <end position="302"/>
    </location>
</feature>
<dbReference type="InterPro" id="IPR022646">
    <property type="entry name" value="SecD/SecF_CS"/>
</dbReference>
<gene>
    <name evidence="9 13" type="primary">secD</name>
    <name evidence="13" type="ORF">GOQ27_14520</name>
</gene>
<feature type="domain" description="Protein export membrane protein SecD/SecF C-terminal" evidence="10">
    <location>
        <begin position="237"/>
        <end position="405"/>
    </location>
</feature>
<dbReference type="InterPro" id="IPR048634">
    <property type="entry name" value="SecD_SecF_C"/>
</dbReference>
<evidence type="ECO:0000256" key="3">
    <source>
        <dbReference type="ARBA" id="ARBA00022475"/>
    </source>
</evidence>
<feature type="transmembrane region" description="Helical" evidence="9">
    <location>
        <begin position="308"/>
        <end position="332"/>
    </location>
</feature>
<dbReference type="InterPro" id="IPR022813">
    <property type="entry name" value="SecD/SecF_arch_bac"/>
</dbReference>
<comment type="subcellular location">
    <subcellularLocation>
        <location evidence="1 9">Cell membrane</location>
        <topology evidence="1 9">Multi-pass membrane protein</topology>
    </subcellularLocation>
</comment>
<evidence type="ECO:0000256" key="1">
    <source>
        <dbReference type="ARBA" id="ARBA00004651"/>
    </source>
</evidence>
<evidence type="ECO:0000259" key="10">
    <source>
        <dbReference type="Pfam" id="PF02355"/>
    </source>
</evidence>
<feature type="domain" description="Protein translocase subunit SecDF P1" evidence="11">
    <location>
        <begin position="70"/>
        <end position="127"/>
    </location>
</feature>
<dbReference type="RefSeq" id="WP_203367606.1">
    <property type="nucleotide sequence ID" value="NZ_WSFT01000053.1"/>
</dbReference>
<dbReference type="FunFam" id="1.20.1640.10:FF:000004">
    <property type="entry name" value="Protein translocase subunit SecD"/>
    <property type="match status" value="1"/>
</dbReference>
<evidence type="ECO:0000256" key="9">
    <source>
        <dbReference type="HAMAP-Rule" id="MF_01463"/>
    </source>
</evidence>
<evidence type="ECO:0000256" key="2">
    <source>
        <dbReference type="ARBA" id="ARBA00022448"/>
    </source>
</evidence>
<comment type="caution">
    <text evidence="13">The sequence shown here is derived from an EMBL/GenBank/DDBJ whole genome shotgun (WGS) entry which is preliminary data.</text>
</comment>
<dbReference type="Proteomes" id="UP000724672">
    <property type="component" value="Unassembled WGS sequence"/>
</dbReference>
<feature type="transmembrane region" description="Helical" evidence="9">
    <location>
        <begin position="259"/>
        <end position="277"/>
    </location>
</feature>
<keyword evidence="7 9" id="KW-0811">Translocation</keyword>
<feature type="domain" description="SecDF P1 head subdomain" evidence="12">
    <location>
        <begin position="128"/>
        <end position="236"/>
    </location>
</feature>
<keyword evidence="14" id="KW-1185">Reference proteome</keyword>
<keyword evidence="6 9" id="KW-1133">Transmembrane helix</keyword>
<organism evidence="13 14">
    <name type="scientific">Anaeromonas frigoriresistens</name>
    <dbReference type="NCBI Taxonomy" id="2683708"/>
    <lineage>
        <taxon>Bacteria</taxon>
        <taxon>Bacillati</taxon>
        <taxon>Bacillota</taxon>
        <taxon>Tissierellia</taxon>
        <taxon>Tissierellales</taxon>
        <taxon>Thermohalobacteraceae</taxon>
        <taxon>Anaeromonas</taxon>
    </lineage>
</organism>
<keyword evidence="5 9" id="KW-0653">Protein transport</keyword>
<dbReference type="GO" id="GO:0015450">
    <property type="term" value="F:protein-transporting ATPase activity"/>
    <property type="evidence" value="ECO:0007669"/>
    <property type="project" value="InterPro"/>
</dbReference>
<evidence type="ECO:0000256" key="5">
    <source>
        <dbReference type="ARBA" id="ARBA00022927"/>
    </source>
</evidence>
<evidence type="ECO:0000313" key="14">
    <source>
        <dbReference type="Proteomes" id="UP000724672"/>
    </source>
</evidence>
<keyword evidence="2 9" id="KW-0813">Transport</keyword>
<dbReference type="InterPro" id="IPR055344">
    <property type="entry name" value="SecD_SecF_C_bact"/>
</dbReference>
<keyword evidence="8 9" id="KW-0472">Membrane</keyword>
<keyword evidence="3 9" id="KW-1003">Cell membrane</keyword>
<dbReference type="Pfam" id="PF22599">
    <property type="entry name" value="SecDF_P1_head"/>
    <property type="match status" value="1"/>
</dbReference>
<dbReference type="Pfam" id="PF21760">
    <property type="entry name" value="SecD_1st"/>
    <property type="match status" value="1"/>
</dbReference>
<dbReference type="Gene3D" id="1.20.1640.10">
    <property type="entry name" value="Multidrug efflux transporter AcrB transmembrane domain"/>
    <property type="match status" value="1"/>
</dbReference>
<reference evidence="13" key="1">
    <citation type="submission" date="2019-12" db="EMBL/GenBank/DDBJ databases">
        <title>Clostridiaceae gen. nov. sp. nov., isolated from sediment in Xinjiang, China.</title>
        <authorList>
            <person name="Zhang R."/>
        </authorList>
    </citation>
    <scope>NUCLEOTIDE SEQUENCE</scope>
    <source>
        <strain evidence="13">D2Q-11</strain>
    </source>
</reference>
<dbReference type="GO" id="GO:0005886">
    <property type="term" value="C:plasma membrane"/>
    <property type="evidence" value="ECO:0007669"/>
    <property type="project" value="UniProtKB-SubCell"/>
</dbReference>
<dbReference type="InterPro" id="IPR022645">
    <property type="entry name" value="SecD/SecF_bac"/>
</dbReference>
<proteinExistence type="inferred from homology"/>
<name>A0A942UX31_9FIRM</name>
<feature type="transmembrane region" description="Helical" evidence="9">
    <location>
        <begin position="353"/>
        <end position="375"/>
    </location>
</feature>
<dbReference type="PANTHER" id="PTHR30081:SF1">
    <property type="entry name" value="PROTEIN TRANSLOCASE SUBUNIT SECD"/>
    <property type="match status" value="1"/>
</dbReference>
<dbReference type="PANTHER" id="PTHR30081">
    <property type="entry name" value="PROTEIN-EXPORT MEMBRANE PROTEIN SEC"/>
    <property type="match status" value="1"/>
</dbReference>
<sequence>MNGKKLIIFLLIVSLVVLGGYIAANGLNLGKYEIEPVRESINLGLDLEGGVYVVLEAQTDATGDELNQKMQEAKSIIDQRVNGLGVTEPNIVIESDNRIRVELPGLKNTQEALDMIGKTAELQFIDSEGNIIVTGKNVEESEPMYIENQVTGKKEAAVSLNFDSEGAELFREGTERAMAKPVGDGRIISIVLDGKEISAPAVSSVINNGEASIEGGFDIEYATELATLIRAGALPVEMEEVQASVIGPTLGLTSLDKSIYAGIIGIILIFIFMLLFYRIPGLVSVIALSIYIMMVLFTMVSLKATLTLPGIAGLILSIGMAVDANVVIFERVKEEIRAGKSLRSSVDSGFKKALSTVLDANITTLIAGIVLFSFGTGPIKGFAVTLIIGIIASMITAVVVTRLLLKLFIGMNITKNTKLFVA</sequence>
<dbReference type="InterPro" id="IPR048631">
    <property type="entry name" value="SecD_1st"/>
</dbReference>
<comment type="caution">
    <text evidence="9">Lacks conserved residue(s) required for the propagation of feature annotation.</text>
</comment>
<evidence type="ECO:0000259" key="12">
    <source>
        <dbReference type="Pfam" id="PF22599"/>
    </source>
</evidence>
<comment type="function">
    <text evidence="9">Part of the Sec protein translocase complex. Interacts with the SecYEG preprotein conducting channel. SecDF uses the proton motive force (PMF) to complete protein translocation after the ATP-dependent function of SecA.</text>
</comment>
<comment type="subunit">
    <text evidence="9">Forms a complex with SecF. Part of the essential Sec protein translocation apparatus which comprises SecA, SecYEG and auxiliary proteins SecDF. Other proteins may also be involved.</text>
</comment>
<evidence type="ECO:0000256" key="4">
    <source>
        <dbReference type="ARBA" id="ARBA00022692"/>
    </source>
</evidence>
<dbReference type="InterPro" id="IPR054384">
    <property type="entry name" value="SecDF_P1_head"/>
</dbReference>
<dbReference type="SUPFAM" id="SSF82866">
    <property type="entry name" value="Multidrug efflux transporter AcrB transmembrane domain"/>
    <property type="match status" value="1"/>
</dbReference>
<dbReference type="PRINTS" id="PR01755">
    <property type="entry name" value="SECFTRNLCASE"/>
</dbReference>
<keyword evidence="4 9" id="KW-0812">Transmembrane</keyword>
<dbReference type="HAMAP" id="MF_01463_B">
    <property type="entry name" value="SecD_B"/>
    <property type="match status" value="1"/>
</dbReference>
<accession>A0A942UX31</accession>
<dbReference type="NCBIfam" id="TIGR01129">
    <property type="entry name" value="secD"/>
    <property type="match status" value="1"/>
</dbReference>
<comment type="similarity">
    <text evidence="9">Belongs to the SecD/SecF family. SecD subfamily.</text>
</comment>
<dbReference type="AlphaFoldDB" id="A0A942UX31"/>
<dbReference type="Pfam" id="PF02355">
    <property type="entry name" value="SecD_SecF_C"/>
    <property type="match status" value="1"/>
</dbReference>
<dbReference type="EMBL" id="WSFT01000053">
    <property type="protein sequence ID" value="MBS4539685.1"/>
    <property type="molecule type" value="Genomic_DNA"/>
</dbReference>
<evidence type="ECO:0000256" key="7">
    <source>
        <dbReference type="ARBA" id="ARBA00023010"/>
    </source>
</evidence>
<dbReference type="InterPro" id="IPR005791">
    <property type="entry name" value="SecD"/>
</dbReference>
<dbReference type="GO" id="GO:0043952">
    <property type="term" value="P:protein transport by the Sec complex"/>
    <property type="evidence" value="ECO:0007669"/>
    <property type="project" value="UniProtKB-UniRule"/>
</dbReference>
<dbReference type="GO" id="GO:0065002">
    <property type="term" value="P:intracellular protein transmembrane transport"/>
    <property type="evidence" value="ECO:0007669"/>
    <property type="project" value="UniProtKB-UniRule"/>
</dbReference>